<dbReference type="SUPFAM" id="SSF64593">
    <property type="entry name" value="Intermediate filament protein, coiled coil region"/>
    <property type="match status" value="1"/>
</dbReference>
<dbReference type="EMBL" id="JBBPFD010000008">
    <property type="protein sequence ID" value="KAK7915760.1"/>
    <property type="molecule type" value="Genomic_DNA"/>
</dbReference>
<evidence type="ECO:0000313" key="3">
    <source>
        <dbReference type="Proteomes" id="UP001460270"/>
    </source>
</evidence>
<comment type="caution">
    <text evidence="2">The sequence shown here is derived from an EMBL/GenBank/DDBJ whole genome shotgun (WGS) entry which is preliminary data.</text>
</comment>
<dbReference type="AlphaFoldDB" id="A0AAW0P321"/>
<sequence length="176" mass="21217">MNLTRETSIYRRYEKYFSQGFAYIEGNDSTDLDTKVPENIYEDEKTQLEELNERLSDYIEKAMRERKHQKYLFDEQIEAYKRETTEFSAKKATLESEINSMKETISSLQKNKEEKQVEYEKEKDRNEKNISNMREDVEQITKTKIKRLSSYSLLKNKKEELDEEIKEYRELLDTAG</sequence>
<feature type="compositionally biased region" description="Basic and acidic residues" evidence="1">
    <location>
        <begin position="110"/>
        <end position="135"/>
    </location>
</feature>
<evidence type="ECO:0000256" key="1">
    <source>
        <dbReference type="SAM" id="MobiDB-lite"/>
    </source>
</evidence>
<organism evidence="2 3">
    <name type="scientific">Mugilogobius chulae</name>
    <name type="common">yellowstripe goby</name>
    <dbReference type="NCBI Taxonomy" id="88201"/>
    <lineage>
        <taxon>Eukaryota</taxon>
        <taxon>Metazoa</taxon>
        <taxon>Chordata</taxon>
        <taxon>Craniata</taxon>
        <taxon>Vertebrata</taxon>
        <taxon>Euteleostomi</taxon>
        <taxon>Actinopterygii</taxon>
        <taxon>Neopterygii</taxon>
        <taxon>Teleostei</taxon>
        <taxon>Neoteleostei</taxon>
        <taxon>Acanthomorphata</taxon>
        <taxon>Gobiaria</taxon>
        <taxon>Gobiiformes</taxon>
        <taxon>Gobioidei</taxon>
        <taxon>Gobiidae</taxon>
        <taxon>Gobionellinae</taxon>
        <taxon>Mugilogobius</taxon>
    </lineage>
</organism>
<name>A0AAW0P321_9GOBI</name>
<dbReference type="Gene3D" id="1.20.5.170">
    <property type="match status" value="1"/>
</dbReference>
<accession>A0AAW0P321</accession>
<feature type="region of interest" description="Disordered" evidence="1">
    <location>
        <begin position="107"/>
        <end position="135"/>
    </location>
</feature>
<evidence type="ECO:0000313" key="2">
    <source>
        <dbReference type="EMBL" id="KAK7915760.1"/>
    </source>
</evidence>
<dbReference type="Proteomes" id="UP001460270">
    <property type="component" value="Unassembled WGS sequence"/>
</dbReference>
<reference evidence="3" key="1">
    <citation type="submission" date="2024-04" db="EMBL/GenBank/DDBJ databases">
        <title>Salinicola lusitanus LLJ914,a marine bacterium isolated from the Okinawa Trough.</title>
        <authorList>
            <person name="Li J."/>
        </authorList>
    </citation>
    <scope>NUCLEOTIDE SEQUENCE [LARGE SCALE GENOMIC DNA]</scope>
</reference>
<proteinExistence type="predicted"/>
<keyword evidence="3" id="KW-1185">Reference proteome</keyword>
<gene>
    <name evidence="2" type="ORF">WMY93_011521</name>
</gene>
<protein>
    <submittedName>
        <fullName evidence="2">Uncharacterized protein</fullName>
    </submittedName>
</protein>